<proteinExistence type="predicted"/>
<reference evidence="1" key="1">
    <citation type="submission" date="2018-05" db="EMBL/GenBank/DDBJ databases">
        <authorList>
            <person name="Lanie J.A."/>
            <person name="Ng W.-L."/>
            <person name="Kazmierczak K.M."/>
            <person name="Andrzejewski T.M."/>
            <person name="Davidsen T.M."/>
            <person name="Wayne K.J."/>
            <person name="Tettelin H."/>
            <person name="Glass J.I."/>
            <person name="Rusch D."/>
            <person name="Podicherti R."/>
            <person name="Tsui H.-C.T."/>
            <person name="Winkler M.E."/>
        </authorList>
    </citation>
    <scope>NUCLEOTIDE SEQUENCE</scope>
</reference>
<accession>A0A383DV26</accession>
<dbReference type="EMBL" id="UINC01220460">
    <property type="protein sequence ID" value="SVE48382.1"/>
    <property type="molecule type" value="Genomic_DNA"/>
</dbReference>
<organism evidence="1">
    <name type="scientific">marine metagenome</name>
    <dbReference type="NCBI Taxonomy" id="408172"/>
    <lineage>
        <taxon>unclassified sequences</taxon>
        <taxon>metagenomes</taxon>
        <taxon>ecological metagenomes</taxon>
    </lineage>
</organism>
<protein>
    <submittedName>
        <fullName evidence="1">Uncharacterized protein</fullName>
    </submittedName>
</protein>
<name>A0A383DV26_9ZZZZ</name>
<evidence type="ECO:0000313" key="1">
    <source>
        <dbReference type="EMBL" id="SVE48382.1"/>
    </source>
</evidence>
<dbReference type="AlphaFoldDB" id="A0A383DV26"/>
<sequence length="28" mass="3193">MELFIYKRFCGLVQQSIGGVKHIVPAEE</sequence>
<gene>
    <name evidence="1" type="ORF">METZ01_LOCUS501236</name>
</gene>